<feature type="region of interest" description="Disordered" evidence="10">
    <location>
        <begin position="263"/>
        <end position="315"/>
    </location>
</feature>
<evidence type="ECO:0000256" key="5">
    <source>
        <dbReference type="ARBA" id="ARBA00022989"/>
    </source>
</evidence>
<organism evidence="12 13">
    <name type="scientific">Oikopleura dioica</name>
    <name type="common">Tunicate</name>
    <dbReference type="NCBI Taxonomy" id="34765"/>
    <lineage>
        <taxon>Eukaryota</taxon>
        <taxon>Metazoa</taxon>
        <taxon>Chordata</taxon>
        <taxon>Tunicata</taxon>
        <taxon>Appendicularia</taxon>
        <taxon>Copelata</taxon>
        <taxon>Oikopleuridae</taxon>
        <taxon>Oikopleura</taxon>
    </lineage>
</organism>
<dbReference type="PRINTS" id="PR00783">
    <property type="entry name" value="MINTRINSICP"/>
</dbReference>
<keyword evidence="3 9" id="KW-0813">Transport</keyword>
<dbReference type="InterPro" id="IPR000425">
    <property type="entry name" value="MIP"/>
</dbReference>
<protein>
    <submittedName>
        <fullName evidence="12">Oidioi.mRNA.OKI2018_I69.PAR.g8760.t1.cds</fullName>
    </submittedName>
</protein>
<feature type="transmembrane region" description="Helical" evidence="11">
    <location>
        <begin position="148"/>
        <end position="165"/>
    </location>
</feature>
<keyword evidence="13" id="KW-1185">Reference proteome</keyword>
<feature type="transmembrane region" description="Helical" evidence="11">
    <location>
        <begin position="12"/>
        <end position="34"/>
    </location>
</feature>
<feature type="transmembrane region" description="Helical" evidence="11">
    <location>
        <begin position="54"/>
        <end position="78"/>
    </location>
</feature>
<dbReference type="PANTHER" id="PTHR43829:SF9">
    <property type="entry name" value="AQUAPORIN-9"/>
    <property type="match status" value="1"/>
</dbReference>
<evidence type="ECO:0000256" key="2">
    <source>
        <dbReference type="ARBA" id="ARBA00006175"/>
    </source>
</evidence>
<feature type="transmembrane region" description="Helical" evidence="11">
    <location>
        <begin position="229"/>
        <end position="247"/>
    </location>
</feature>
<comment type="catalytic activity">
    <reaction evidence="8">
        <text>glycerol(in) = glycerol(out)</text>
        <dbReference type="Rhea" id="RHEA:29675"/>
        <dbReference type="ChEBI" id="CHEBI:17754"/>
    </reaction>
</comment>
<evidence type="ECO:0000256" key="10">
    <source>
        <dbReference type="SAM" id="MobiDB-lite"/>
    </source>
</evidence>
<dbReference type="InterPro" id="IPR023271">
    <property type="entry name" value="Aquaporin-like"/>
</dbReference>
<reference evidence="12 13" key="1">
    <citation type="submission" date="2021-04" db="EMBL/GenBank/DDBJ databases">
        <authorList>
            <person name="Bliznina A."/>
        </authorList>
    </citation>
    <scope>NUCLEOTIDE SEQUENCE [LARGE SCALE GENOMIC DNA]</scope>
</reference>
<sequence length="315" mass="34351">MLTKQISLTNGMVMIISQCFGAFIGAAIVFWIYMDIDINEENASIFATYPRAGVSISQAMVSSIAGTCFMVLSINAVSQSKPHHKPDLSMLPLYTGIAVMTYGICFSLNTGYAINPARDIGPRVLIFLLGFPESFARGNELISCRKCNALWGVIFFILVLIQASMSSFGLNNRLCGAIKTELSNGKCDQKLKFYHGPPDVCDSEDSCKKTTPKIESFYSTLGALEACSWILFTIMFLYNFANIIGVYQRHEAYVMKDPVTLKTTTTTTTPTTSTTQNGAASKRAPPAPPKSASSPPPADFDSDRGSVDFFEFTGN</sequence>
<evidence type="ECO:0000256" key="3">
    <source>
        <dbReference type="ARBA" id="ARBA00022448"/>
    </source>
</evidence>
<evidence type="ECO:0000256" key="8">
    <source>
        <dbReference type="ARBA" id="ARBA00049405"/>
    </source>
</evidence>
<comment type="similarity">
    <text evidence="2 9">Belongs to the MIP/aquaporin (TC 1.A.8) family.</text>
</comment>
<dbReference type="InterPro" id="IPR050363">
    <property type="entry name" value="MIP/Aquaporin"/>
</dbReference>
<evidence type="ECO:0000313" key="12">
    <source>
        <dbReference type="EMBL" id="CAG5077581.1"/>
    </source>
</evidence>
<keyword evidence="5 11" id="KW-1133">Transmembrane helix</keyword>
<evidence type="ECO:0000256" key="4">
    <source>
        <dbReference type="ARBA" id="ARBA00022692"/>
    </source>
</evidence>
<dbReference type="SUPFAM" id="SSF81338">
    <property type="entry name" value="Aquaporin-like"/>
    <property type="match status" value="1"/>
</dbReference>
<keyword evidence="6 11" id="KW-0472">Membrane</keyword>
<feature type="compositionally biased region" description="Low complexity" evidence="10">
    <location>
        <begin position="263"/>
        <end position="284"/>
    </location>
</feature>
<dbReference type="PANTHER" id="PTHR43829">
    <property type="entry name" value="AQUAPORIN OR AQUAGLYCEROPORIN RELATED"/>
    <property type="match status" value="1"/>
</dbReference>
<feature type="transmembrane region" description="Helical" evidence="11">
    <location>
        <begin position="90"/>
        <end position="114"/>
    </location>
</feature>
<dbReference type="Pfam" id="PF00230">
    <property type="entry name" value="MIP"/>
    <property type="match status" value="1"/>
</dbReference>
<dbReference type="EMBL" id="OU015568">
    <property type="protein sequence ID" value="CAG5077581.1"/>
    <property type="molecule type" value="Genomic_DNA"/>
</dbReference>
<evidence type="ECO:0000313" key="13">
    <source>
        <dbReference type="Proteomes" id="UP001158576"/>
    </source>
</evidence>
<evidence type="ECO:0000256" key="11">
    <source>
        <dbReference type="SAM" id="Phobius"/>
    </source>
</evidence>
<evidence type="ECO:0000256" key="6">
    <source>
        <dbReference type="ARBA" id="ARBA00023136"/>
    </source>
</evidence>
<dbReference type="Gene3D" id="1.20.1080.10">
    <property type="entry name" value="Glycerol uptake facilitator protein"/>
    <property type="match status" value="1"/>
</dbReference>
<comment type="catalytic activity">
    <reaction evidence="7">
        <text>H2O(in) = H2O(out)</text>
        <dbReference type="Rhea" id="RHEA:29667"/>
        <dbReference type="ChEBI" id="CHEBI:15377"/>
    </reaction>
</comment>
<accession>A0ABN7RND7</accession>
<dbReference type="Proteomes" id="UP001158576">
    <property type="component" value="Chromosome PAR"/>
</dbReference>
<evidence type="ECO:0000256" key="7">
    <source>
        <dbReference type="ARBA" id="ARBA00034651"/>
    </source>
</evidence>
<proteinExistence type="inferred from homology"/>
<evidence type="ECO:0000256" key="9">
    <source>
        <dbReference type="RuleBase" id="RU000477"/>
    </source>
</evidence>
<gene>
    <name evidence="12" type="ORF">OKIOD_LOCUS318</name>
</gene>
<evidence type="ECO:0000256" key="1">
    <source>
        <dbReference type="ARBA" id="ARBA00004141"/>
    </source>
</evidence>
<feature type="compositionally biased region" description="Pro residues" evidence="10">
    <location>
        <begin position="285"/>
        <end position="298"/>
    </location>
</feature>
<comment type="subcellular location">
    <subcellularLocation>
        <location evidence="1">Membrane</location>
        <topology evidence="1">Multi-pass membrane protein</topology>
    </subcellularLocation>
</comment>
<keyword evidence="4 9" id="KW-0812">Transmembrane</keyword>
<name>A0ABN7RND7_OIKDI</name>